<evidence type="ECO:0000259" key="3">
    <source>
        <dbReference type="Pfam" id="PF01408"/>
    </source>
</evidence>
<dbReference type="AlphaFoldDB" id="A0A7L9WIF3"/>
<keyword evidence="2" id="KW-0560">Oxidoreductase</keyword>
<dbReference type="Pfam" id="PF01408">
    <property type="entry name" value="GFO_IDH_MocA"/>
    <property type="match status" value="1"/>
</dbReference>
<name>A0A7L9WIF3_9RHOB</name>
<dbReference type="InterPro" id="IPR055170">
    <property type="entry name" value="GFO_IDH_MocA-like_dom"/>
</dbReference>
<evidence type="ECO:0000313" key="6">
    <source>
        <dbReference type="Proteomes" id="UP000594118"/>
    </source>
</evidence>
<dbReference type="SUPFAM" id="SSF55347">
    <property type="entry name" value="Glyceraldehyde-3-phosphate dehydrogenase-like, C-terminal domain"/>
    <property type="match status" value="1"/>
</dbReference>
<evidence type="ECO:0000256" key="2">
    <source>
        <dbReference type="ARBA" id="ARBA00023002"/>
    </source>
</evidence>
<reference evidence="5 6" key="1">
    <citation type="submission" date="2019-10" db="EMBL/GenBank/DDBJ databases">
        <title>Pseudopuniceibacterium sp. HQ09 islated from Antarctica.</title>
        <authorList>
            <person name="Liao L."/>
            <person name="Su S."/>
            <person name="Chen B."/>
            <person name="Yu Y."/>
        </authorList>
    </citation>
    <scope>NUCLEOTIDE SEQUENCE [LARGE SCALE GENOMIC DNA]</scope>
    <source>
        <strain evidence="5 6">HQ09</strain>
    </source>
</reference>
<organism evidence="5 6">
    <name type="scientific">Pseudooceanicola spongiae</name>
    <dbReference type="NCBI Taxonomy" id="2613965"/>
    <lineage>
        <taxon>Bacteria</taxon>
        <taxon>Pseudomonadati</taxon>
        <taxon>Pseudomonadota</taxon>
        <taxon>Alphaproteobacteria</taxon>
        <taxon>Rhodobacterales</taxon>
        <taxon>Paracoccaceae</taxon>
        <taxon>Pseudooceanicola</taxon>
    </lineage>
</organism>
<dbReference type="Pfam" id="PF22725">
    <property type="entry name" value="GFO_IDH_MocA_C3"/>
    <property type="match status" value="1"/>
</dbReference>
<dbReference type="PANTHER" id="PTHR22604">
    <property type="entry name" value="OXIDOREDUCTASES"/>
    <property type="match status" value="1"/>
</dbReference>
<feature type="domain" description="Gfo/Idh/MocA-like oxidoreductase N-terminal" evidence="3">
    <location>
        <begin position="7"/>
        <end position="125"/>
    </location>
</feature>
<dbReference type="InterPro" id="IPR036291">
    <property type="entry name" value="NAD(P)-bd_dom_sf"/>
</dbReference>
<dbReference type="GO" id="GO:0000166">
    <property type="term" value="F:nucleotide binding"/>
    <property type="evidence" value="ECO:0007669"/>
    <property type="project" value="InterPro"/>
</dbReference>
<evidence type="ECO:0000256" key="1">
    <source>
        <dbReference type="ARBA" id="ARBA00010928"/>
    </source>
</evidence>
<dbReference type="EMBL" id="CP045201">
    <property type="protein sequence ID" value="QOL79594.1"/>
    <property type="molecule type" value="Genomic_DNA"/>
</dbReference>
<dbReference type="InterPro" id="IPR000683">
    <property type="entry name" value="Gfo/Idh/MocA-like_OxRdtase_N"/>
</dbReference>
<dbReference type="SUPFAM" id="SSF51735">
    <property type="entry name" value="NAD(P)-binding Rossmann-fold domains"/>
    <property type="match status" value="1"/>
</dbReference>
<dbReference type="RefSeq" id="WP_193081849.1">
    <property type="nucleotide sequence ID" value="NZ_CP045201.1"/>
</dbReference>
<dbReference type="Proteomes" id="UP000594118">
    <property type="component" value="Chromosome"/>
</dbReference>
<sequence>MRDFKPVRWGILGASNFALKHMAPAIVAARNAEVTAIASSSADKVLPFRDIAPGLRHHTEYEALLADPAIDAVYIPLPNHLHVEWSEKALRAGKAVLCEKPMALSAGDFDRLIAARNETGLLISEAFMIVHHPQWQRVKELLSQGLAGDLWHVNAAFSYNNRDSGNIRNKAETGGGGLRDIGVYTFGSVRFATAAEPLEMTHAHLRLEHGVDVFAEVGFEFPGFTYQSMTGIRMATRQEVHFHGSLAVISVTCPFNANVFDIAEIRISYPNQTVVTERFPAVNQYVLQVETFGAALRGDAEWPWSLEDARGTQAMIDSVLAAE</sequence>
<evidence type="ECO:0000259" key="4">
    <source>
        <dbReference type="Pfam" id="PF22725"/>
    </source>
</evidence>
<evidence type="ECO:0000313" key="5">
    <source>
        <dbReference type="EMBL" id="QOL79594.1"/>
    </source>
</evidence>
<gene>
    <name evidence="5" type="ORF">F3W81_01355</name>
</gene>
<dbReference type="PANTHER" id="PTHR22604:SF105">
    <property type="entry name" value="TRANS-1,2-DIHYDROBENZENE-1,2-DIOL DEHYDROGENASE"/>
    <property type="match status" value="1"/>
</dbReference>
<feature type="domain" description="GFO/IDH/MocA-like oxidoreductase" evidence="4">
    <location>
        <begin position="135"/>
        <end position="247"/>
    </location>
</feature>
<keyword evidence="6" id="KW-1185">Reference proteome</keyword>
<protein>
    <submittedName>
        <fullName evidence="5">Gfo/Idh/MocA family oxidoreductase</fullName>
    </submittedName>
</protein>
<accession>A0A7L9WIF3</accession>
<dbReference type="KEGG" id="pshq:F3W81_01355"/>
<dbReference type="InterPro" id="IPR050984">
    <property type="entry name" value="Gfo/Idh/MocA_domain"/>
</dbReference>
<dbReference type="Gene3D" id="3.30.360.10">
    <property type="entry name" value="Dihydrodipicolinate Reductase, domain 2"/>
    <property type="match status" value="1"/>
</dbReference>
<dbReference type="Gene3D" id="3.40.50.720">
    <property type="entry name" value="NAD(P)-binding Rossmann-like Domain"/>
    <property type="match status" value="1"/>
</dbReference>
<dbReference type="GO" id="GO:0016491">
    <property type="term" value="F:oxidoreductase activity"/>
    <property type="evidence" value="ECO:0007669"/>
    <property type="project" value="UniProtKB-KW"/>
</dbReference>
<proteinExistence type="inferred from homology"/>
<comment type="similarity">
    <text evidence="1">Belongs to the Gfo/Idh/MocA family.</text>
</comment>